<dbReference type="AlphaFoldDB" id="A0A9P8P5N5"/>
<evidence type="ECO:0000256" key="4">
    <source>
        <dbReference type="ARBA" id="ARBA00022786"/>
    </source>
</evidence>
<dbReference type="FunFam" id="3.30.2410.10:FF:000011">
    <property type="entry name" value="Putative Ubiquitin-protein ligase E3C"/>
    <property type="match status" value="1"/>
</dbReference>
<evidence type="ECO:0000256" key="2">
    <source>
        <dbReference type="ARBA" id="ARBA00012485"/>
    </source>
</evidence>
<dbReference type="OrthoDB" id="8068875at2759"/>
<comment type="catalytic activity">
    <reaction evidence="1">
        <text>S-ubiquitinyl-[E2 ubiquitin-conjugating enzyme]-L-cysteine + [acceptor protein]-L-lysine = [E2 ubiquitin-conjugating enzyme]-L-cysteine + N(6)-ubiquitinyl-[acceptor protein]-L-lysine.</text>
        <dbReference type="EC" id="2.3.2.26"/>
    </reaction>
</comment>
<dbReference type="GeneID" id="70235840"/>
<dbReference type="InterPro" id="IPR035983">
    <property type="entry name" value="Hect_E3_ubiquitin_ligase"/>
</dbReference>
<dbReference type="PROSITE" id="PS50237">
    <property type="entry name" value="HECT"/>
    <property type="match status" value="1"/>
</dbReference>
<reference evidence="7" key="2">
    <citation type="submission" date="2021-01" db="EMBL/GenBank/DDBJ databases">
        <authorList>
            <person name="Schikora-Tamarit M.A."/>
        </authorList>
    </citation>
    <scope>NUCLEOTIDE SEQUENCE</scope>
    <source>
        <strain evidence="7">CBS6075</strain>
    </source>
</reference>
<feature type="domain" description="HECT" evidence="6">
    <location>
        <begin position="613"/>
        <end position="982"/>
    </location>
</feature>
<evidence type="ECO:0000256" key="3">
    <source>
        <dbReference type="ARBA" id="ARBA00022679"/>
    </source>
</evidence>
<dbReference type="SUPFAM" id="SSF56204">
    <property type="entry name" value="Hect, E3 ligase catalytic domain"/>
    <property type="match status" value="1"/>
</dbReference>
<dbReference type="InterPro" id="IPR000569">
    <property type="entry name" value="HECT_dom"/>
</dbReference>
<dbReference type="SMART" id="SM00119">
    <property type="entry name" value="HECTc"/>
    <property type="match status" value="1"/>
</dbReference>
<reference evidence="7" key="1">
    <citation type="journal article" date="2021" name="Open Biol.">
        <title>Shared evolutionary footprints suggest mitochondrial oxidative damage underlies multiple complex I losses in fungi.</title>
        <authorList>
            <person name="Schikora-Tamarit M.A."/>
            <person name="Marcet-Houben M."/>
            <person name="Nosek J."/>
            <person name="Gabaldon T."/>
        </authorList>
    </citation>
    <scope>NUCLEOTIDE SEQUENCE</scope>
    <source>
        <strain evidence="7">CBS6075</strain>
    </source>
</reference>
<dbReference type="GO" id="GO:0061630">
    <property type="term" value="F:ubiquitin protein ligase activity"/>
    <property type="evidence" value="ECO:0007669"/>
    <property type="project" value="UniProtKB-EC"/>
</dbReference>
<dbReference type="Pfam" id="PF00632">
    <property type="entry name" value="HECT"/>
    <property type="match status" value="1"/>
</dbReference>
<dbReference type="InterPro" id="IPR044611">
    <property type="entry name" value="E3A/B/C-like"/>
</dbReference>
<dbReference type="PANTHER" id="PTHR45700:SF2">
    <property type="entry name" value="UBIQUITIN-PROTEIN LIGASE E3C"/>
    <property type="match status" value="1"/>
</dbReference>
<protein>
    <recommendedName>
        <fullName evidence="2">HECT-type E3 ubiquitin transferase</fullName>
        <ecNumber evidence="2">2.3.2.26</ecNumber>
    </recommendedName>
</protein>
<keyword evidence="3" id="KW-0808">Transferase</keyword>
<name>A0A9P8P5N5_9ASCO</name>
<evidence type="ECO:0000256" key="5">
    <source>
        <dbReference type="PROSITE-ProRule" id="PRU00104"/>
    </source>
</evidence>
<dbReference type="EMBL" id="JAEUBE010000295">
    <property type="protein sequence ID" value="KAH3665687.1"/>
    <property type="molecule type" value="Genomic_DNA"/>
</dbReference>
<dbReference type="Gene3D" id="3.30.2410.10">
    <property type="entry name" value="Hect, E3 ligase catalytic domain"/>
    <property type="match status" value="1"/>
</dbReference>
<gene>
    <name evidence="7" type="ORF">OGAPHI_003875</name>
</gene>
<dbReference type="Gene3D" id="3.30.2160.10">
    <property type="entry name" value="Hect, E3 ligase catalytic domain"/>
    <property type="match status" value="1"/>
</dbReference>
<accession>A0A9P8P5N5</accession>
<dbReference type="RefSeq" id="XP_046060891.1">
    <property type="nucleotide sequence ID" value="XM_046204892.1"/>
</dbReference>
<dbReference type="GO" id="GO:0000209">
    <property type="term" value="P:protein polyubiquitination"/>
    <property type="evidence" value="ECO:0007669"/>
    <property type="project" value="InterPro"/>
</dbReference>
<dbReference type="PANTHER" id="PTHR45700">
    <property type="entry name" value="UBIQUITIN-PROTEIN LIGASE E3C"/>
    <property type="match status" value="1"/>
</dbReference>
<dbReference type="Gene3D" id="3.90.1750.10">
    <property type="entry name" value="Hect, E3 ligase catalytic domains"/>
    <property type="match status" value="1"/>
</dbReference>
<dbReference type="EC" id="2.3.2.26" evidence="2"/>
<evidence type="ECO:0000256" key="1">
    <source>
        <dbReference type="ARBA" id="ARBA00000885"/>
    </source>
</evidence>
<comment type="caution">
    <text evidence="7">The sequence shown here is derived from an EMBL/GenBank/DDBJ whole genome shotgun (WGS) entry which is preliminary data.</text>
</comment>
<keyword evidence="4 5" id="KW-0833">Ubl conjugation pathway</keyword>
<keyword evidence="8" id="KW-1185">Reference proteome</keyword>
<dbReference type="Proteomes" id="UP000769157">
    <property type="component" value="Unassembled WGS sequence"/>
</dbReference>
<evidence type="ECO:0000313" key="8">
    <source>
        <dbReference type="Proteomes" id="UP000769157"/>
    </source>
</evidence>
<proteinExistence type="predicted"/>
<evidence type="ECO:0000313" key="7">
    <source>
        <dbReference type="EMBL" id="KAH3665687.1"/>
    </source>
</evidence>
<dbReference type="GO" id="GO:0006511">
    <property type="term" value="P:ubiquitin-dependent protein catabolic process"/>
    <property type="evidence" value="ECO:0007669"/>
    <property type="project" value="TreeGrafter"/>
</dbReference>
<sequence>MNSNFTGTTRKRQVNLGNRSLAARNKNSFLQTAQLDRQRRERARAETRAVILLQSLIRRYLDLKNVKNQLGQQWDGRNLAEFNFFWPQVASDLYIGYLDKIRVIADSNQLTPTAASKTASVLIKAVTTAESPNFIKRSLQLILRIHHTYTISVDWDPLAHTLLKIYSQDPLFIETIFEIAPYTSKELILFLVSPQKEFIETGINTDYLRLCLSVETQFAWILNHESEFDGLSDLQRYNYLLNIVKILSQSSLSVSTLSIRAFSVIIGGISSTLNFDEDSPSSESIQVLAEDEPIIDQLYAPEFTKAVIKQCGTLENETDTFVSFFFALLHLVSGKASKNQIFKNDLLVNLIVASSSIDFMNSCFQKLTNNHFFAQVFVLAEEKNQLVNDRDFKNSLLDPSRELWWKTLFLLEELYAYLLSVSNDADLFNDGRLDQETYLYFVRFLRSLSLLYVLGQRLIQFKNLPATESRIFKFYNTIGLMTLRLLKQIYLRDLRMNLTDEGFWLLGDPIFSLKNVSNLVPLLELPDDDEDRATDSLLPEYLERQTNAQSVDNYLILTYLPFMVPFDTRAELFRQLVEQDRAQVSHVFGPKLQAVVSRENVLFDAFEQFGELRGQQFKYPLSVEFINQFGEKEAGIDGGGLTKELLTSIVDSAFIVSSSNENKNGGIKFFNATSSYQLYPNPDYFLKLKLQQQNPSFDFGDEEKTFYLQMLRFLGMVIGKCLYESVLTDVQFAPFFLSRWTNTTLQQQHRVSFDDLKTFDKELHGNLSKLLKLSEDELDSLDLSFTITEKLQDSSDVVTIDLLPGGRRIRVNSQNKLHYVYCMAKFKMDQSIAIQSRYFIEGLSQIIKPKWLSFFNQYEVAKLISGGEREISIEDLKKNTALGGFSMNDQTVIDLFELLEEFDNSMRSKFLKFVTSSSREPLLGFKELTPNFGIRNSGSDLSRLPTASTCVNLLKLPDYRNKKLLKEKLLYSINSHAGFDLS</sequence>
<evidence type="ECO:0000259" key="6">
    <source>
        <dbReference type="PROSITE" id="PS50237"/>
    </source>
</evidence>
<organism evidence="7 8">
    <name type="scientific">Ogataea philodendri</name>
    <dbReference type="NCBI Taxonomy" id="1378263"/>
    <lineage>
        <taxon>Eukaryota</taxon>
        <taxon>Fungi</taxon>
        <taxon>Dikarya</taxon>
        <taxon>Ascomycota</taxon>
        <taxon>Saccharomycotina</taxon>
        <taxon>Pichiomycetes</taxon>
        <taxon>Pichiales</taxon>
        <taxon>Pichiaceae</taxon>
        <taxon>Ogataea</taxon>
    </lineage>
</organism>
<feature type="active site" description="Glycyl thioester intermediate" evidence="5">
    <location>
        <position position="950"/>
    </location>
</feature>